<comment type="caution">
    <text evidence="2">The sequence shown here is derived from an EMBL/GenBank/DDBJ whole genome shotgun (WGS) entry which is preliminary data.</text>
</comment>
<feature type="region of interest" description="Disordered" evidence="1">
    <location>
        <begin position="61"/>
        <end position="115"/>
    </location>
</feature>
<dbReference type="Proteomes" id="UP000033540">
    <property type="component" value="Unassembled WGS sequence"/>
</dbReference>
<dbReference type="STRING" id="1403190.A0A0F0IGG0"/>
<name>A0A0F0IGG0_ASPPU</name>
<gene>
    <name evidence="2" type="ORF">P875_00022036</name>
</gene>
<sequence>MPITWTAEADAKLLFGFLDQCKDANFKFDYNKLAAYVGPDVTACAVVNHVIRLRKMIAKEGGDSAASTPVTSPAKSKSTPKRKGAGVVKTPSKIAKREIKREREMADEDENMMPVQVVIEVKKEAKEEEED</sequence>
<accession>A0A0F0IGG0</accession>
<evidence type="ECO:0000313" key="3">
    <source>
        <dbReference type="Proteomes" id="UP000033540"/>
    </source>
</evidence>
<reference evidence="2 3" key="1">
    <citation type="submission" date="2015-02" db="EMBL/GenBank/DDBJ databases">
        <title>Draft genome sequence of Aspergillus parasiticus SU-1.</title>
        <authorList>
            <person name="Yu J."/>
            <person name="Fedorova N."/>
            <person name="Yin Y."/>
            <person name="Losada L."/>
            <person name="Zafar N."/>
            <person name="Taujale R."/>
            <person name="Ehrlich K.C."/>
            <person name="Bhatnagar D."/>
            <person name="Cleveland T.E."/>
            <person name="Bennett J.W."/>
            <person name="Nierman W.C."/>
        </authorList>
    </citation>
    <scope>NUCLEOTIDE SEQUENCE [LARGE SCALE GENOMIC DNA]</scope>
    <source>
        <strain evidence="3">ATCC 56775 / NRRL 5862 / SRRC 143 / SU-1</strain>
    </source>
</reference>
<proteinExistence type="predicted"/>
<dbReference type="OrthoDB" id="5418867at2759"/>
<organism evidence="2 3">
    <name type="scientific">Aspergillus parasiticus (strain ATCC 56775 / NRRL 5862 / SRRC 143 / SU-1)</name>
    <dbReference type="NCBI Taxonomy" id="1403190"/>
    <lineage>
        <taxon>Eukaryota</taxon>
        <taxon>Fungi</taxon>
        <taxon>Dikarya</taxon>
        <taxon>Ascomycota</taxon>
        <taxon>Pezizomycotina</taxon>
        <taxon>Eurotiomycetes</taxon>
        <taxon>Eurotiomycetidae</taxon>
        <taxon>Eurotiales</taxon>
        <taxon>Aspergillaceae</taxon>
        <taxon>Aspergillus</taxon>
        <taxon>Aspergillus subgen. Circumdati</taxon>
    </lineage>
</organism>
<evidence type="ECO:0000313" key="2">
    <source>
        <dbReference type="EMBL" id="KJK65837.1"/>
    </source>
</evidence>
<dbReference type="AlphaFoldDB" id="A0A0F0IGG0"/>
<dbReference type="EMBL" id="JZEE01000333">
    <property type="protein sequence ID" value="KJK65837.1"/>
    <property type="molecule type" value="Genomic_DNA"/>
</dbReference>
<protein>
    <submittedName>
        <fullName evidence="2">Uncharacterized protein</fullName>
    </submittedName>
</protein>
<feature type="compositionally biased region" description="Polar residues" evidence="1">
    <location>
        <begin position="65"/>
        <end position="77"/>
    </location>
</feature>
<feature type="compositionally biased region" description="Basic and acidic residues" evidence="1">
    <location>
        <begin position="95"/>
        <end position="104"/>
    </location>
</feature>
<evidence type="ECO:0000256" key="1">
    <source>
        <dbReference type="SAM" id="MobiDB-lite"/>
    </source>
</evidence>